<comment type="caution">
    <text evidence="1">The sequence shown here is derived from an EMBL/GenBank/DDBJ whole genome shotgun (WGS) entry which is preliminary data.</text>
</comment>
<evidence type="ECO:0000313" key="2">
    <source>
        <dbReference type="Proteomes" id="UP000805704"/>
    </source>
</evidence>
<name>A0ACB7ETZ0_NIBAL</name>
<reference evidence="1" key="1">
    <citation type="submission" date="2020-04" db="EMBL/GenBank/DDBJ databases">
        <title>A chromosome-scale assembly and high-density genetic map of the yellow drum (Nibea albiflora) genome.</title>
        <authorList>
            <person name="Xu D."/>
            <person name="Zhang W."/>
            <person name="Chen R."/>
            <person name="Tan P."/>
            <person name="Wang L."/>
            <person name="Song H."/>
            <person name="Tian L."/>
            <person name="Zhu Q."/>
            <person name="Wang B."/>
        </authorList>
    </citation>
    <scope>NUCLEOTIDE SEQUENCE</scope>
    <source>
        <strain evidence="1">ZJHYS-2018</strain>
    </source>
</reference>
<feature type="non-terminal residue" evidence="1">
    <location>
        <position position="1"/>
    </location>
</feature>
<dbReference type="Proteomes" id="UP000805704">
    <property type="component" value="Chromosome 22"/>
</dbReference>
<gene>
    <name evidence="1" type="ORF">GBF38_001343</name>
</gene>
<protein>
    <submittedName>
        <fullName evidence="1">Uncharacterized protein</fullName>
    </submittedName>
</protein>
<organism evidence="1 2">
    <name type="scientific">Nibea albiflora</name>
    <name type="common">Yellow drum</name>
    <name type="synonym">Corvina albiflora</name>
    <dbReference type="NCBI Taxonomy" id="240163"/>
    <lineage>
        <taxon>Eukaryota</taxon>
        <taxon>Metazoa</taxon>
        <taxon>Chordata</taxon>
        <taxon>Craniata</taxon>
        <taxon>Vertebrata</taxon>
        <taxon>Euteleostomi</taxon>
        <taxon>Actinopterygii</taxon>
        <taxon>Neopterygii</taxon>
        <taxon>Teleostei</taxon>
        <taxon>Neoteleostei</taxon>
        <taxon>Acanthomorphata</taxon>
        <taxon>Eupercaria</taxon>
        <taxon>Sciaenidae</taxon>
        <taxon>Nibea</taxon>
    </lineage>
</organism>
<evidence type="ECO:0000313" key="1">
    <source>
        <dbReference type="EMBL" id="KAG8005501.1"/>
    </source>
</evidence>
<accession>A0ACB7ETZ0</accession>
<dbReference type="EMBL" id="CM024810">
    <property type="protein sequence ID" value="KAG8005501.1"/>
    <property type="molecule type" value="Genomic_DNA"/>
</dbReference>
<keyword evidence="2" id="KW-1185">Reference proteome</keyword>
<proteinExistence type="predicted"/>
<sequence length="77" mass="9043">KDTNESNETEGKTAPEIYTTVKHLRETERGAEGAWLREEEEEVEVVEEVVELQKVEGEKEERERGDKDRVKEVKREN</sequence>